<feature type="transmembrane region" description="Helical" evidence="1">
    <location>
        <begin position="28"/>
        <end position="48"/>
    </location>
</feature>
<evidence type="ECO:0000313" key="3">
    <source>
        <dbReference type="Proteomes" id="UP000284403"/>
    </source>
</evidence>
<gene>
    <name evidence="2" type="ORF">Tco025E_09600</name>
</gene>
<accession>A0A422MUM6</accession>
<keyword evidence="1" id="KW-0812">Transmembrane</keyword>
<keyword evidence="3" id="KW-1185">Reference proteome</keyword>
<comment type="caution">
    <text evidence="2">The sequence shown here is derived from an EMBL/GenBank/DDBJ whole genome shotgun (WGS) entry which is preliminary data.</text>
</comment>
<sequence length="235" mass="25537">MHRRWCVEVRRDKLRCDKCVSFFPCRRILRTAIVFVCFSSSFHVEGYVEGTNNNNLFLRSSFHRVLSELPLLGLQRRLEHQFLPPSLLHRCRVRLCGLPPFFLLLPSDLSPLHSLQLFIALSFLLLFHRLVAQRLCYSARPLLLLMATTLRRRAVCALALLALLCGGCCGSFVCATAAAAGGGGAIGAAGAEAVFQFGGEPLSDALNREGFSSAPGANGAVVGHATAAPVVQNDS</sequence>
<dbReference type="EMBL" id="MKKU01001198">
    <property type="protein sequence ID" value="RNE96928.1"/>
    <property type="molecule type" value="Genomic_DNA"/>
</dbReference>
<organism evidence="2 3">
    <name type="scientific">Trypanosoma conorhini</name>
    <dbReference type="NCBI Taxonomy" id="83891"/>
    <lineage>
        <taxon>Eukaryota</taxon>
        <taxon>Discoba</taxon>
        <taxon>Euglenozoa</taxon>
        <taxon>Kinetoplastea</taxon>
        <taxon>Metakinetoplastina</taxon>
        <taxon>Trypanosomatida</taxon>
        <taxon>Trypanosomatidae</taxon>
        <taxon>Trypanosoma</taxon>
    </lineage>
</organism>
<feature type="transmembrane region" description="Helical" evidence="1">
    <location>
        <begin position="112"/>
        <end position="132"/>
    </location>
</feature>
<dbReference type="RefSeq" id="XP_029223472.1">
    <property type="nucleotide sequence ID" value="XM_029376412.1"/>
</dbReference>
<keyword evidence="1" id="KW-0472">Membrane</keyword>
<dbReference type="GeneID" id="40323211"/>
<dbReference type="Proteomes" id="UP000284403">
    <property type="component" value="Unassembled WGS sequence"/>
</dbReference>
<dbReference type="AlphaFoldDB" id="A0A422MUM6"/>
<protein>
    <submittedName>
        <fullName evidence="2">Uncharacterized protein</fullName>
    </submittedName>
</protein>
<proteinExistence type="predicted"/>
<evidence type="ECO:0000313" key="2">
    <source>
        <dbReference type="EMBL" id="RNE96928.1"/>
    </source>
</evidence>
<name>A0A422MUM6_9TRYP</name>
<feature type="transmembrane region" description="Helical" evidence="1">
    <location>
        <begin position="153"/>
        <end position="173"/>
    </location>
</feature>
<reference evidence="2 3" key="1">
    <citation type="journal article" date="2018" name="BMC Genomics">
        <title>Genomic comparison of Trypanosoma conorhini and Trypanosoma rangeli to Trypanosoma cruzi strains of high and low virulence.</title>
        <authorList>
            <person name="Bradwell K.R."/>
            <person name="Koparde V.N."/>
            <person name="Matveyev A.V."/>
            <person name="Serrano M.G."/>
            <person name="Alves J.M."/>
            <person name="Parikh H."/>
            <person name="Huang B."/>
            <person name="Lee V."/>
            <person name="Espinosa-Alvarez O."/>
            <person name="Ortiz P.A."/>
            <person name="Costa-Martins A.G."/>
            <person name="Teixeira M.M."/>
            <person name="Buck G.A."/>
        </authorList>
    </citation>
    <scope>NUCLEOTIDE SEQUENCE [LARGE SCALE GENOMIC DNA]</scope>
    <source>
        <strain evidence="2 3">025E</strain>
    </source>
</reference>
<evidence type="ECO:0000256" key="1">
    <source>
        <dbReference type="SAM" id="Phobius"/>
    </source>
</evidence>
<keyword evidence="1" id="KW-1133">Transmembrane helix</keyword>